<evidence type="ECO:0000313" key="4">
    <source>
        <dbReference type="Proteomes" id="UP001058072"/>
    </source>
</evidence>
<keyword evidence="2" id="KW-0812">Transmembrane</keyword>
<name>A0A9Q9FG85_9FIRM</name>
<accession>A0A9Q9FG85</accession>
<feature type="transmembrane region" description="Helical" evidence="2">
    <location>
        <begin position="304"/>
        <end position="324"/>
    </location>
</feature>
<feature type="region of interest" description="Disordered" evidence="1">
    <location>
        <begin position="16"/>
        <end position="43"/>
    </location>
</feature>
<dbReference type="EMBL" id="CP071250">
    <property type="protein sequence ID" value="UUF08050.1"/>
    <property type="molecule type" value="Genomic_DNA"/>
</dbReference>
<protein>
    <submittedName>
        <fullName evidence="3">Uncharacterized protein</fullName>
    </submittedName>
</protein>
<gene>
    <name evidence="3" type="ORF">J0J70_10565</name>
</gene>
<sequence length="327" mass="37637">MEQKADYAELRRLYFSHPEKDKTPSHSIESNFESELDEPLETPSSRLHEVMTSTLDANEMFSSIGEDEVNEFTTQLSQRSNDIIHALHDKYGTRTYSKITQMIKSEDFSEWEQLEQELLSVQVDSLVDESSDAKLEPSGLSLFEDSFEELALDADADLDYLDALVQHDYGRLRKLQSDSECISSIFSEIIENEQKSSSNYQDDVFNKNIELIFNSDVDLDDCEWEEFERPMIQPLTTDLNETIDQLKQNTQSLETEKVIAVEHKQASLEVFYSEQKKEQLAVDEATMMDEVVTQPIKHNKVNALNMYILMTGIVVLAIIIYLVLQSK</sequence>
<evidence type="ECO:0000256" key="1">
    <source>
        <dbReference type="SAM" id="MobiDB-lite"/>
    </source>
</evidence>
<keyword evidence="2" id="KW-1133">Transmembrane helix</keyword>
<evidence type="ECO:0000313" key="3">
    <source>
        <dbReference type="EMBL" id="UUF08050.1"/>
    </source>
</evidence>
<evidence type="ECO:0000256" key="2">
    <source>
        <dbReference type="SAM" id="Phobius"/>
    </source>
</evidence>
<proteinExistence type="predicted"/>
<dbReference type="Proteomes" id="UP001058072">
    <property type="component" value="Chromosome"/>
</dbReference>
<dbReference type="AlphaFoldDB" id="A0A9Q9FG85"/>
<organism evidence="3 4">
    <name type="scientific">Turicibacter bilis</name>
    <dbReference type="NCBI Taxonomy" id="2735723"/>
    <lineage>
        <taxon>Bacteria</taxon>
        <taxon>Bacillati</taxon>
        <taxon>Bacillota</taxon>
        <taxon>Erysipelotrichia</taxon>
        <taxon>Erysipelotrichales</taxon>
        <taxon>Turicibacteraceae</taxon>
        <taxon>Turicibacter</taxon>
    </lineage>
</organism>
<keyword evidence="2" id="KW-0472">Membrane</keyword>
<reference evidence="3" key="1">
    <citation type="submission" date="2021-03" db="EMBL/GenBank/DDBJ databases">
        <title>Comparative Genomics and Metabolomics in the genus Turicibacter.</title>
        <authorList>
            <person name="Maki J."/>
            <person name="Looft T."/>
        </authorList>
    </citation>
    <scope>NUCLEOTIDE SEQUENCE</scope>
    <source>
        <strain evidence="3">ISU324</strain>
    </source>
</reference>
<dbReference type="RefSeq" id="WP_212724578.1">
    <property type="nucleotide sequence ID" value="NZ_CP071250.1"/>
</dbReference>